<organism evidence="2">
    <name type="scientific">Plasmodium chabaudi adami</name>
    <dbReference type="NCBI Taxonomy" id="5826"/>
    <lineage>
        <taxon>Eukaryota</taxon>
        <taxon>Sar</taxon>
        <taxon>Alveolata</taxon>
        <taxon>Apicomplexa</taxon>
        <taxon>Aconoidasida</taxon>
        <taxon>Haemosporida</taxon>
        <taxon>Plasmodiidae</taxon>
        <taxon>Plasmodium</taxon>
        <taxon>Plasmodium (Vinckeia)</taxon>
    </lineage>
</organism>
<feature type="transmembrane region" description="Helical" evidence="1">
    <location>
        <begin position="21"/>
        <end position="44"/>
    </location>
</feature>
<gene>
    <name evidence="2" type="ORF">PCHDS_000545700</name>
</gene>
<dbReference type="EMBL" id="FMIN01000436">
    <property type="protein sequence ID" value="SCL92458.1"/>
    <property type="molecule type" value="Genomic_DNA"/>
</dbReference>
<keyword evidence="1" id="KW-0812">Transmembrane</keyword>
<keyword evidence="1" id="KW-1133">Transmembrane helix</keyword>
<evidence type="ECO:0000256" key="1">
    <source>
        <dbReference type="SAM" id="Phobius"/>
    </source>
</evidence>
<evidence type="ECO:0000313" key="2">
    <source>
        <dbReference type="EMBL" id="SCL92458.1"/>
    </source>
</evidence>
<keyword evidence="1" id="KW-0472">Membrane</keyword>
<dbReference type="AlphaFoldDB" id="A0A1C6WSV5"/>
<name>A0A1C6WSV5_PLACE</name>
<reference evidence="2" key="1">
    <citation type="submission" date="2016-08" db="EMBL/GenBank/DDBJ databases">
        <authorList>
            <consortium name="Pathogen Informatics"/>
        </authorList>
    </citation>
    <scope>NUCLEOTIDE SEQUENCE</scope>
    <source>
        <strain evidence="2">DS</strain>
    </source>
</reference>
<proteinExistence type="predicted"/>
<protein>
    <submittedName>
        <fullName evidence="2">Uncharacterized protein</fullName>
    </submittedName>
</protein>
<accession>A0A1C6WSV5</accession>
<feature type="transmembrane region" description="Helical" evidence="1">
    <location>
        <begin position="50"/>
        <end position="69"/>
    </location>
</feature>
<dbReference type="Proteomes" id="UP000507536">
    <property type="component" value="Unassembled WGS sequence"/>
</dbReference>
<sequence>MLVINKNLNKIFNKKIIKIVKYFNLFFYNLFIWIHIIILIYILINKKYFKIIYNVYKYLINFLFIILLLNKCQKSDLN</sequence>